<evidence type="ECO:0000256" key="1">
    <source>
        <dbReference type="ARBA" id="ARBA00008560"/>
    </source>
</evidence>
<gene>
    <name evidence="5" type="primary">rpmF</name>
    <name evidence="7" type="ORF">A2116_02260</name>
</gene>
<evidence type="ECO:0000313" key="7">
    <source>
        <dbReference type="EMBL" id="OGG39891.1"/>
    </source>
</evidence>
<evidence type="ECO:0000256" key="5">
    <source>
        <dbReference type="HAMAP-Rule" id="MF_00340"/>
    </source>
</evidence>
<evidence type="ECO:0000256" key="4">
    <source>
        <dbReference type="ARBA" id="ARBA00035178"/>
    </source>
</evidence>
<dbReference type="InterPro" id="IPR002677">
    <property type="entry name" value="Ribosomal_bL32"/>
</dbReference>
<dbReference type="GO" id="GO:0006412">
    <property type="term" value="P:translation"/>
    <property type="evidence" value="ECO:0007669"/>
    <property type="project" value="UniProtKB-UniRule"/>
</dbReference>
<evidence type="ECO:0000313" key="8">
    <source>
        <dbReference type="Proteomes" id="UP000179368"/>
    </source>
</evidence>
<name>A0A1F6BSH7_9BACT</name>
<dbReference type="PANTHER" id="PTHR35534">
    <property type="entry name" value="50S RIBOSOMAL PROTEIN L32"/>
    <property type="match status" value="1"/>
</dbReference>
<feature type="region of interest" description="Disordered" evidence="6">
    <location>
        <begin position="1"/>
        <end position="22"/>
    </location>
</feature>
<evidence type="ECO:0000256" key="6">
    <source>
        <dbReference type="SAM" id="MobiDB-lite"/>
    </source>
</evidence>
<dbReference type="Pfam" id="PF01783">
    <property type="entry name" value="Ribosomal_L32p"/>
    <property type="match status" value="1"/>
</dbReference>
<dbReference type="Proteomes" id="UP000179368">
    <property type="component" value="Unassembled WGS sequence"/>
</dbReference>
<dbReference type="EMBL" id="MFKG01000037">
    <property type="protein sequence ID" value="OGG39891.1"/>
    <property type="molecule type" value="Genomic_DNA"/>
</dbReference>
<evidence type="ECO:0000256" key="3">
    <source>
        <dbReference type="ARBA" id="ARBA00023274"/>
    </source>
</evidence>
<proteinExistence type="inferred from homology"/>
<dbReference type="InterPro" id="IPR044957">
    <property type="entry name" value="Ribosomal_bL32_bact"/>
</dbReference>
<keyword evidence="2 5" id="KW-0689">Ribosomal protein</keyword>
<keyword evidence="3 5" id="KW-0687">Ribonucleoprotein</keyword>
<dbReference type="PANTHER" id="PTHR35534:SF1">
    <property type="entry name" value="LARGE RIBOSOMAL SUBUNIT PROTEIN BL32"/>
    <property type="match status" value="1"/>
</dbReference>
<dbReference type="GO" id="GO:0015934">
    <property type="term" value="C:large ribosomal subunit"/>
    <property type="evidence" value="ECO:0007669"/>
    <property type="project" value="InterPro"/>
</dbReference>
<dbReference type="AlphaFoldDB" id="A0A1F6BSH7"/>
<comment type="caution">
    <text evidence="7">The sequence shown here is derived from an EMBL/GenBank/DDBJ whole genome shotgun (WGS) entry which is preliminary data.</text>
</comment>
<protein>
    <recommendedName>
        <fullName evidence="4 5">Large ribosomal subunit protein bL32</fullName>
    </recommendedName>
</protein>
<accession>A0A1F6BSH7</accession>
<dbReference type="HAMAP" id="MF_00340">
    <property type="entry name" value="Ribosomal_bL32"/>
    <property type="match status" value="1"/>
</dbReference>
<organism evidence="7 8">
    <name type="scientific">Candidatus Jorgensenbacteria bacterium GWA1_49_17</name>
    <dbReference type="NCBI Taxonomy" id="1798467"/>
    <lineage>
        <taxon>Bacteria</taxon>
        <taxon>Candidatus Joergenseniibacteriota</taxon>
    </lineage>
</organism>
<dbReference type="SUPFAM" id="SSF57829">
    <property type="entry name" value="Zn-binding ribosomal proteins"/>
    <property type="match status" value="1"/>
</dbReference>
<dbReference type="NCBIfam" id="TIGR01031">
    <property type="entry name" value="rpmF_bact"/>
    <property type="match status" value="1"/>
</dbReference>
<dbReference type="InterPro" id="IPR011332">
    <property type="entry name" value="Ribosomal_zn-bd"/>
</dbReference>
<dbReference type="GO" id="GO:0003735">
    <property type="term" value="F:structural constituent of ribosome"/>
    <property type="evidence" value="ECO:0007669"/>
    <property type="project" value="InterPro"/>
</dbReference>
<evidence type="ECO:0000256" key="2">
    <source>
        <dbReference type="ARBA" id="ARBA00022980"/>
    </source>
</evidence>
<reference evidence="7 8" key="1">
    <citation type="journal article" date="2016" name="Nat. Commun.">
        <title>Thousands of microbial genomes shed light on interconnected biogeochemical processes in an aquifer system.</title>
        <authorList>
            <person name="Anantharaman K."/>
            <person name="Brown C.T."/>
            <person name="Hug L.A."/>
            <person name="Sharon I."/>
            <person name="Castelle C.J."/>
            <person name="Probst A.J."/>
            <person name="Thomas B.C."/>
            <person name="Singh A."/>
            <person name="Wilkins M.J."/>
            <person name="Karaoz U."/>
            <person name="Brodie E.L."/>
            <person name="Williams K.H."/>
            <person name="Hubbard S.S."/>
            <person name="Banfield J.F."/>
        </authorList>
    </citation>
    <scope>NUCLEOTIDE SEQUENCE [LARGE SCALE GENOMIC DNA]</scope>
</reference>
<comment type="similarity">
    <text evidence="1 5">Belongs to the bacterial ribosomal protein bL32 family.</text>
</comment>
<sequence length="61" mass="6748">MGGVPVKHHSKSKVGRRRSQLALKKKRISVCPKCGGPTMPHKVCPQCGTYVKKPRAQKQKP</sequence>